<name>A0A3B0T534_9ZZZZ</name>
<dbReference type="EMBL" id="UOEK01000464">
    <property type="protein sequence ID" value="VAW08457.1"/>
    <property type="molecule type" value="Genomic_DNA"/>
</dbReference>
<organism evidence="2">
    <name type="scientific">hydrothermal vent metagenome</name>
    <dbReference type="NCBI Taxonomy" id="652676"/>
    <lineage>
        <taxon>unclassified sequences</taxon>
        <taxon>metagenomes</taxon>
        <taxon>ecological metagenomes</taxon>
    </lineage>
</organism>
<feature type="region of interest" description="Disordered" evidence="1">
    <location>
        <begin position="1"/>
        <end position="24"/>
    </location>
</feature>
<sequence length="68" mass="6660">MVDGGAPTGEARTINGNSVSEGAGDHPLSGYSIIAADSLGQAVKLAQGCPVLADGGTVNVYEAVAVEM</sequence>
<evidence type="ECO:0008006" key="3">
    <source>
        <dbReference type="Google" id="ProtNLM"/>
    </source>
</evidence>
<gene>
    <name evidence="2" type="ORF">MNBD_ACTINO02-2781</name>
</gene>
<accession>A0A3B0T534</accession>
<protein>
    <recommendedName>
        <fullName evidence="3">YCII-related domain-containing protein</fullName>
    </recommendedName>
</protein>
<evidence type="ECO:0000256" key="1">
    <source>
        <dbReference type="SAM" id="MobiDB-lite"/>
    </source>
</evidence>
<reference evidence="2" key="1">
    <citation type="submission" date="2018-06" db="EMBL/GenBank/DDBJ databases">
        <authorList>
            <person name="Zhirakovskaya E."/>
        </authorList>
    </citation>
    <scope>NUCLEOTIDE SEQUENCE</scope>
</reference>
<dbReference type="AlphaFoldDB" id="A0A3B0T534"/>
<evidence type="ECO:0000313" key="2">
    <source>
        <dbReference type="EMBL" id="VAW08457.1"/>
    </source>
</evidence>
<proteinExistence type="predicted"/>